<dbReference type="EMBL" id="OZ075125">
    <property type="protein sequence ID" value="CAL4934464.1"/>
    <property type="molecule type" value="Genomic_DNA"/>
</dbReference>
<comment type="catalytic activity">
    <reaction evidence="6">
        <text>(E)-4-coumarate + ATP + H(+) = (E)-4-coumaroyl-AMP + diphosphate</text>
        <dbReference type="Rhea" id="RHEA:72419"/>
        <dbReference type="ChEBI" id="CHEBI:12876"/>
        <dbReference type="ChEBI" id="CHEBI:15378"/>
        <dbReference type="ChEBI" id="CHEBI:30616"/>
        <dbReference type="ChEBI" id="CHEBI:33019"/>
        <dbReference type="ChEBI" id="CHEBI:192348"/>
    </reaction>
    <physiologicalReaction direction="left-to-right" evidence="6">
        <dbReference type="Rhea" id="RHEA:72420"/>
    </physiologicalReaction>
</comment>
<evidence type="ECO:0000256" key="1">
    <source>
        <dbReference type="ARBA" id="ARBA00006432"/>
    </source>
</evidence>
<evidence type="ECO:0000313" key="11">
    <source>
        <dbReference type="EMBL" id="CAL4934464.1"/>
    </source>
</evidence>
<evidence type="ECO:0000256" key="7">
    <source>
        <dbReference type="ARBA" id="ARBA00034223"/>
    </source>
</evidence>
<feature type="domain" description="AMP-dependent synthetase/ligase" evidence="9">
    <location>
        <begin position="47"/>
        <end position="401"/>
    </location>
</feature>
<evidence type="ECO:0000256" key="3">
    <source>
        <dbReference type="ARBA" id="ARBA00022598"/>
    </source>
</evidence>
<dbReference type="InterPro" id="IPR042099">
    <property type="entry name" value="ANL_N_sf"/>
</dbReference>
<organism evidence="11 12">
    <name type="scientific">Urochloa decumbens</name>
    <dbReference type="NCBI Taxonomy" id="240449"/>
    <lineage>
        <taxon>Eukaryota</taxon>
        <taxon>Viridiplantae</taxon>
        <taxon>Streptophyta</taxon>
        <taxon>Embryophyta</taxon>
        <taxon>Tracheophyta</taxon>
        <taxon>Spermatophyta</taxon>
        <taxon>Magnoliopsida</taxon>
        <taxon>Liliopsida</taxon>
        <taxon>Poales</taxon>
        <taxon>Poaceae</taxon>
        <taxon>PACMAD clade</taxon>
        <taxon>Panicoideae</taxon>
        <taxon>Panicodae</taxon>
        <taxon>Paniceae</taxon>
        <taxon>Melinidinae</taxon>
        <taxon>Urochloa</taxon>
    </lineage>
</organism>
<dbReference type="InterPro" id="IPR045851">
    <property type="entry name" value="AMP-bd_C_sf"/>
</dbReference>
<dbReference type="GO" id="GO:0005524">
    <property type="term" value="F:ATP binding"/>
    <property type="evidence" value="ECO:0007669"/>
    <property type="project" value="UniProtKB-KW"/>
</dbReference>
<evidence type="ECO:0000313" key="12">
    <source>
        <dbReference type="Proteomes" id="UP001497457"/>
    </source>
</evidence>
<evidence type="ECO:0000256" key="5">
    <source>
        <dbReference type="ARBA" id="ARBA00022840"/>
    </source>
</evidence>
<evidence type="ECO:0000259" key="10">
    <source>
        <dbReference type="Pfam" id="PF13193"/>
    </source>
</evidence>
<comment type="catalytic activity">
    <reaction evidence="8">
        <text>(E)-4-coumarate + ATP + CoA = (E)-4-coumaroyl-CoA + AMP + diphosphate</text>
        <dbReference type="Rhea" id="RHEA:19641"/>
        <dbReference type="ChEBI" id="CHEBI:12876"/>
        <dbReference type="ChEBI" id="CHEBI:30616"/>
        <dbReference type="ChEBI" id="CHEBI:33019"/>
        <dbReference type="ChEBI" id="CHEBI:57287"/>
        <dbReference type="ChEBI" id="CHEBI:85008"/>
        <dbReference type="ChEBI" id="CHEBI:456215"/>
        <dbReference type="EC" id="6.2.1.12"/>
    </reaction>
    <physiologicalReaction direction="left-to-right" evidence="8">
        <dbReference type="Rhea" id="RHEA:19642"/>
    </physiologicalReaction>
</comment>
<accession>A0ABC8Y002</accession>
<protein>
    <recommendedName>
        <fullName evidence="2">4-coumarate--CoA ligase</fullName>
        <ecNumber evidence="2">6.2.1.12</ecNumber>
    </recommendedName>
</protein>
<evidence type="ECO:0000256" key="4">
    <source>
        <dbReference type="ARBA" id="ARBA00022741"/>
    </source>
</evidence>
<dbReference type="Gene3D" id="3.40.50.12780">
    <property type="entry name" value="N-terminal domain of ligase-like"/>
    <property type="match status" value="1"/>
</dbReference>
<evidence type="ECO:0000256" key="2">
    <source>
        <dbReference type="ARBA" id="ARBA00012959"/>
    </source>
</evidence>
<dbReference type="PANTHER" id="PTHR24096">
    <property type="entry name" value="LONG-CHAIN-FATTY-ACID--COA LIGASE"/>
    <property type="match status" value="1"/>
</dbReference>
<dbReference type="InterPro" id="IPR025110">
    <property type="entry name" value="AMP-bd_C"/>
</dbReference>
<keyword evidence="12" id="KW-1185">Reference proteome</keyword>
<comment type="catalytic activity">
    <reaction evidence="7">
        <text>(E)-4-coumaroyl-AMP + CoA = (E)-4-coumaroyl-CoA + AMP + H(+)</text>
        <dbReference type="Rhea" id="RHEA:72423"/>
        <dbReference type="ChEBI" id="CHEBI:15378"/>
        <dbReference type="ChEBI" id="CHEBI:57287"/>
        <dbReference type="ChEBI" id="CHEBI:85008"/>
        <dbReference type="ChEBI" id="CHEBI:192348"/>
        <dbReference type="ChEBI" id="CHEBI:456215"/>
    </reaction>
    <physiologicalReaction direction="left-to-right" evidence="7">
        <dbReference type="Rhea" id="RHEA:72424"/>
    </physiologicalReaction>
</comment>
<gene>
    <name evidence="11" type="ORF">URODEC1_LOCUS28686</name>
</gene>
<evidence type="ECO:0000256" key="8">
    <source>
        <dbReference type="ARBA" id="ARBA00034252"/>
    </source>
</evidence>
<keyword evidence="3" id="KW-0436">Ligase</keyword>
<dbReference type="Pfam" id="PF00501">
    <property type="entry name" value="AMP-binding"/>
    <property type="match status" value="1"/>
</dbReference>
<dbReference type="PANTHER" id="PTHR24096:SF346">
    <property type="entry name" value="4-COUMARATE--COA LIGASE-LIKE 7"/>
    <property type="match status" value="1"/>
</dbReference>
<comment type="similarity">
    <text evidence="1">Belongs to the ATP-dependent AMP-binding enzyme family.</text>
</comment>
<reference evidence="11" key="1">
    <citation type="submission" date="2024-10" db="EMBL/GenBank/DDBJ databases">
        <authorList>
            <person name="Ryan C."/>
        </authorList>
    </citation>
    <scope>NUCLEOTIDE SEQUENCE [LARGE SCALE GENOMIC DNA]</scope>
</reference>
<dbReference type="AlphaFoldDB" id="A0ABC8Y002"/>
<keyword evidence="5" id="KW-0067">ATP-binding</keyword>
<dbReference type="Gene3D" id="3.30.300.30">
    <property type="match status" value="1"/>
</dbReference>
<feature type="domain" description="AMP-binding enzyme C-terminal" evidence="10">
    <location>
        <begin position="453"/>
        <end position="529"/>
    </location>
</feature>
<dbReference type="GO" id="GO:0016207">
    <property type="term" value="F:4-coumarate-CoA ligase activity"/>
    <property type="evidence" value="ECO:0007669"/>
    <property type="project" value="UniProtKB-EC"/>
</dbReference>
<proteinExistence type="inferred from homology"/>
<dbReference type="FunFam" id="3.30.300.30:FF:000007">
    <property type="entry name" value="4-coumarate--CoA ligase 2"/>
    <property type="match status" value="1"/>
</dbReference>
<evidence type="ECO:0000259" key="9">
    <source>
        <dbReference type="Pfam" id="PF00501"/>
    </source>
</evidence>
<sequence length="550" mass="58385">MAMDPRSGFCPATRTFRSLRPPIPLPPADAPLFFPSFALSRLPTPLPAHPAFLDATTGAKLSFPALLARARSLAAALRGALGVSKGDVALVLAPPSLHVPVLYLALLSIGAVVSPVSPLSTAADVARAAGLCNPFIIFATAATVSKVPAAGRTKKLAVVLLDSPQFESFLHGHHEMAEDWPEAGVRQSDVAAIGYSSGTTGRTKAVALSHRRLIASSLQVRAAPPRTPGAPVVTLLGVPMFHAYGFHMLMRGVLMAETTAVVTAPRGGVAAVLAAAVRCGATQMFVAPPVVVAMARGEGGGAEGFRDLVRVDCGGAPLSAAAASAFHERFPDVELSLALGSTEGGVISKMVGHEECHRIKSTGRLCSGVEAKVVDTISGRLLSTNEQGELCIRGPSVMLGYVGSNEKEVCAFDCDGWLRTGDLCYFDEDGFLYIVDRLKDLIKYKAYQVAPAELEDVLHSIPGIFDAAVIPYPDEKVGQLPIAFVARQNESNNLTEEQVMEFVANQVAPYKKIRKVVFVDSIPRLPSGKLLRRELHKYVTHSKNYILQAI</sequence>
<dbReference type="InterPro" id="IPR000873">
    <property type="entry name" value="AMP-dep_synth/lig_dom"/>
</dbReference>
<dbReference type="SUPFAM" id="SSF56801">
    <property type="entry name" value="Acetyl-CoA synthetase-like"/>
    <property type="match status" value="1"/>
</dbReference>
<evidence type="ECO:0000256" key="6">
    <source>
        <dbReference type="ARBA" id="ARBA00034219"/>
    </source>
</evidence>
<name>A0ABC8Y002_9POAL</name>
<dbReference type="Pfam" id="PF13193">
    <property type="entry name" value="AMP-binding_C"/>
    <property type="match status" value="1"/>
</dbReference>
<keyword evidence="4" id="KW-0547">Nucleotide-binding</keyword>
<dbReference type="EC" id="6.2.1.12" evidence="2"/>
<dbReference type="Proteomes" id="UP001497457">
    <property type="component" value="Chromosome 15b"/>
</dbReference>